<gene>
    <name evidence="2" type="ORF">PCASD_17385</name>
</gene>
<sequence>METLTSQMPFLYQLFVAKLQADDTPPAELDHGDKEPVLKKADEQQASNPISIPHGAPVAPGYDGYFSPGNNGNTLPEIPVAISLHHTSQLAGNSPEFPLAPAD</sequence>
<feature type="region of interest" description="Disordered" evidence="1">
    <location>
        <begin position="24"/>
        <end position="70"/>
    </location>
</feature>
<proteinExistence type="predicted"/>
<organism evidence="2 3">
    <name type="scientific">Puccinia coronata f. sp. avenae</name>
    <dbReference type="NCBI Taxonomy" id="200324"/>
    <lineage>
        <taxon>Eukaryota</taxon>
        <taxon>Fungi</taxon>
        <taxon>Dikarya</taxon>
        <taxon>Basidiomycota</taxon>
        <taxon>Pucciniomycotina</taxon>
        <taxon>Pucciniomycetes</taxon>
        <taxon>Pucciniales</taxon>
        <taxon>Pucciniaceae</taxon>
        <taxon>Puccinia</taxon>
    </lineage>
</organism>
<dbReference type="AlphaFoldDB" id="A0A2N5U261"/>
<accession>A0A2N5U261</accession>
<comment type="caution">
    <text evidence="2">The sequence shown here is derived from an EMBL/GenBank/DDBJ whole genome shotgun (WGS) entry which is preliminary data.</text>
</comment>
<reference evidence="2 3" key="1">
    <citation type="submission" date="2017-11" db="EMBL/GenBank/DDBJ databases">
        <title>De novo assembly and phasing of dikaryotic genomes from two isolates of Puccinia coronata f. sp. avenae, the causal agent of oat crown rust.</title>
        <authorList>
            <person name="Miller M.E."/>
            <person name="Zhang Y."/>
            <person name="Omidvar V."/>
            <person name="Sperschneider J."/>
            <person name="Schwessinger B."/>
            <person name="Raley C."/>
            <person name="Palmer J.M."/>
            <person name="Garnica D."/>
            <person name="Upadhyaya N."/>
            <person name="Rathjen J."/>
            <person name="Taylor J.M."/>
            <person name="Park R.F."/>
            <person name="Dodds P.N."/>
            <person name="Hirsch C.D."/>
            <person name="Kianian S.F."/>
            <person name="Figueroa M."/>
        </authorList>
    </citation>
    <scope>NUCLEOTIDE SEQUENCE [LARGE SCALE GENOMIC DNA]</scope>
    <source>
        <strain evidence="2">12SD80</strain>
    </source>
</reference>
<dbReference type="Proteomes" id="UP000235392">
    <property type="component" value="Unassembled WGS sequence"/>
</dbReference>
<protein>
    <submittedName>
        <fullName evidence="2">Uncharacterized protein</fullName>
    </submittedName>
</protein>
<feature type="compositionally biased region" description="Basic and acidic residues" evidence="1">
    <location>
        <begin position="28"/>
        <end position="43"/>
    </location>
</feature>
<dbReference type="EMBL" id="PGCI01000260">
    <property type="protein sequence ID" value="PLW31792.1"/>
    <property type="molecule type" value="Genomic_DNA"/>
</dbReference>
<evidence type="ECO:0000313" key="3">
    <source>
        <dbReference type="Proteomes" id="UP000235392"/>
    </source>
</evidence>
<evidence type="ECO:0000256" key="1">
    <source>
        <dbReference type="SAM" id="MobiDB-lite"/>
    </source>
</evidence>
<evidence type="ECO:0000313" key="2">
    <source>
        <dbReference type="EMBL" id="PLW31792.1"/>
    </source>
</evidence>
<name>A0A2N5U261_9BASI</name>